<evidence type="ECO:0000313" key="2">
    <source>
        <dbReference type="EMBL" id="KAF4692662.1"/>
    </source>
</evidence>
<name>A0A7J6P9D4_PEROL</name>
<dbReference type="EMBL" id="JABANO010039459">
    <property type="protein sequence ID" value="KAF4692662.1"/>
    <property type="molecule type" value="Genomic_DNA"/>
</dbReference>
<sequence length="66" mass="7742">WPRLWAALPRRCDGVCVVFKKAIPQDEGRAVTDMIDEIIDSEEQEVQPDIGRLREEDKDQEEEEEE</sequence>
<dbReference type="AlphaFoldDB" id="A0A7J6P9D4"/>
<accession>A0A7J6P9D4</accession>
<reference evidence="2 3" key="1">
    <citation type="submission" date="2020-04" db="EMBL/GenBank/DDBJ databases">
        <title>Perkinsus olseni comparative genomics.</title>
        <authorList>
            <person name="Bogema D.R."/>
        </authorList>
    </citation>
    <scope>NUCLEOTIDE SEQUENCE [LARGE SCALE GENOMIC DNA]</scope>
    <source>
        <strain evidence="2 3">ATCC PRA-207</strain>
    </source>
</reference>
<evidence type="ECO:0000256" key="1">
    <source>
        <dbReference type="SAM" id="MobiDB-lite"/>
    </source>
</evidence>
<protein>
    <submittedName>
        <fullName evidence="2">Uncharacterized protein</fullName>
    </submittedName>
</protein>
<dbReference type="Proteomes" id="UP000553632">
    <property type="component" value="Unassembled WGS sequence"/>
</dbReference>
<gene>
    <name evidence="2" type="ORF">FOZ63_025735</name>
</gene>
<evidence type="ECO:0000313" key="3">
    <source>
        <dbReference type="Proteomes" id="UP000553632"/>
    </source>
</evidence>
<proteinExistence type="predicted"/>
<comment type="caution">
    <text evidence="2">The sequence shown here is derived from an EMBL/GenBank/DDBJ whole genome shotgun (WGS) entry which is preliminary data.</text>
</comment>
<feature type="region of interest" description="Disordered" evidence="1">
    <location>
        <begin position="40"/>
        <end position="66"/>
    </location>
</feature>
<organism evidence="2 3">
    <name type="scientific">Perkinsus olseni</name>
    <name type="common">Perkinsus atlanticus</name>
    <dbReference type="NCBI Taxonomy" id="32597"/>
    <lineage>
        <taxon>Eukaryota</taxon>
        <taxon>Sar</taxon>
        <taxon>Alveolata</taxon>
        <taxon>Perkinsozoa</taxon>
        <taxon>Perkinsea</taxon>
        <taxon>Perkinsida</taxon>
        <taxon>Perkinsidae</taxon>
        <taxon>Perkinsus</taxon>
    </lineage>
</organism>
<keyword evidence="3" id="KW-1185">Reference proteome</keyword>
<feature type="non-terminal residue" evidence="2">
    <location>
        <position position="1"/>
    </location>
</feature>